<evidence type="ECO:0000313" key="9">
    <source>
        <dbReference type="Proteomes" id="UP000680815"/>
    </source>
</evidence>
<feature type="coiled-coil region" evidence="4">
    <location>
        <begin position="118"/>
        <end position="175"/>
    </location>
</feature>
<evidence type="ECO:0000256" key="5">
    <source>
        <dbReference type="SAM" id="Phobius"/>
    </source>
</evidence>
<dbReference type="Pfam" id="PF00672">
    <property type="entry name" value="HAMP"/>
    <property type="match status" value="1"/>
</dbReference>
<dbReference type="SMART" id="SM00304">
    <property type="entry name" value="HAMP"/>
    <property type="match status" value="1"/>
</dbReference>
<evidence type="ECO:0000256" key="2">
    <source>
        <dbReference type="ARBA" id="ARBA00029447"/>
    </source>
</evidence>
<feature type="domain" description="Methyl-accepting transducer" evidence="6">
    <location>
        <begin position="313"/>
        <end position="528"/>
    </location>
</feature>
<evidence type="ECO:0000259" key="7">
    <source>
        <dbReference type="PROSITE" id="PS50885"/>
    </source>
</evidence>
<accession>A0ABS4ASF9</accession>
<dbReference type="InterPro" id="IPR004089">
    <property type="entry name" value="MCPsignal_dom"/>
</dbReference>
<reference evidence="8 9" key="1">
    <citation type="submission" date="2021-03" db="EMBL/GenBank/DDBJ databases">
        <authorList>
            <person name="So Y."/>
        </authorList>
    </citation>
    <scope>NUCLEOTIDE SEQUENCE [LARGE SCALE GENOMIC DNA]</scope>
    <source>
        <strain evidence="8 9">PWR1</strain>
    </source>
</reference>
<comment type="caution">
    <text evidence="8">The sequence shown here is derived from an EMBL/GenBank/DDBJ whole genome shotgun (WGS) entry which is preliminary data.</text>
</comment>
<evidence type="ECO:0000259" key="6">
    <source>
        <dbReference type="PROSITE" id="PS50111"/>
    </source>
</evidence>
<dbReference type="Proteomes" id="UP000680815">
    <property type="component" value="Unassembled WGS sequence"/>
</dbReference>
<keyword evidence="5" id="KW-0812">Transmembrane</keyword>
<dbReference type="CDD" id="cd06225">
    <property type="entry name" value="HAMP"/>
    <property type="match status" value="1"/>
</dbReference>
<dbReference type="PROSITE" id="PS50111">
    <property type="entry name" value="CHEMOTAXIS_TRANSDUC_2"/>
    <property type="match status" value="1"/>
</dbReference>
<dbReference type="Pfam" id="PF00015">
    <property type="entry name" value="MCPsignal"/>
    <property type="match status" value="1"/>
</dbReference>
<feature type="transmembrane region" description="Helical" evidence="5">
    <location>
        <begin position="189"/>
        <end position="212"/>
    </location>
</feature>
<dbReference type="SMART" id="SM00283">
    <property type="entry name" value="MA"/>
    <property type="match status" value="1"/>
</dbReference>
<name>A0ABS4ASF9_9PROT</name>
<dbReference type="InterPro" id="IPR004090">
    <property type="entry name" value="Chemotax_Me-accpt_rcpt"/>
</dbReference>
<gene>
    <name evidence="8" type="ORF">J5Y09_09910</name>
</gene>
<dbReference type="PRINTS" id="PR00260">
    <property type="entry name" value="CHEMTRNSDUCR"/>
</dbReference>
<keyword evidence="1 3" id="KW-0807">Transducer</keyword>
<dbReference type="EMBL" id="JAGIYZ010000008">
    <property type="protein sequence ID" value="MBP0464227.1"/>
    <property type="molecule type" value="Genomic_DNA"/>
</dbReference>
<dbReference type="PANTHER" id="PTHR32089">
    <property type="entry name" value="METHYL-ACCEPTING CHEMOTAXIS PROTEIN MCPB"/>
    <property type="match status" value="1"/>
</dbReference>
<dbReference type="SUPFAM" id="SSF58104">
    <property type="entry name" value="Methyl-accepting chemotaxis protein (MCP) signaling domain"/>
    <property type="match status" value="1"/>
</dbReference>
<evidence type="ECO:0000256" key="4">
    <source>
        <dbReference type="SAM" id="Coils"/>
    </source>
</evidence>
<comment type="similarity">
    <text evidence="2">Belongs to the methyl-accepting chemotaxis (MCP) protein family.</text>
</comment>
<dbReference type="PROSITE" id="PS50885">
    <property type="entry name" value="HAMP"/>
    <property type="match status" value="1"/>
</dbReference>
<keyword evidence="5" id="KW-1133">Transmembrane helix</keyword>
<keyword evidence="9" id="KW-1185">Reference proteome</keyword>
<dbReference type="PANTHER" id="PTHR32089:SF112">
    <property type="entry name" value="LYSOZYME-LIKE PROTEIN-RELATED"/>
    <property type="match status" value="1"/>
</dbReference>
<protein>
    <submittedName>
        <fullName evidence="8">HAMP domain-containing protein</fullName>
    </submittedName>
</protein>
<evidence type="ECO:0000256" key="1">
    <source>
        <dbReference type="ARBA" id="ARBA00023224"/>
    </source>
</evidence>
<dbReference type="Gene3D" id="1.10.287.950">
    <property type="entry name" value="Methyl-accepting chemotaxis protein"/>
    <property type="match status" value="1"/>
</dbReference>
<sequence>MLDFVARIRLAPKLLGAVFLVAAIAGVIGWKSIDTLNHLEALEDRLGAANDHSFEGGRATGNLLSYARAVEFLPIELPAAERAAMERTVADEHERFQRRLNAIGQRRIDGDDADVAAIRAAISQHREVARRIESLSREGQFDAAGRLALESASQIATARRHLRAIEDRAMRLVEQTRGAMDGAFDQTRLVAYIMLGVALPIGLIGSVLLVLLGVVRPMLRLTGTVGELAEGRLDAEVPGKARGDEIGGLAQAVEVLRHNSLRGRAAEAEGAALREKAEAERRAATLALADEVERSLGGVAATLAAAATQLDGSATTVGATAEHTRAISATAGEGAEKASASVQTVAAAAEELTATVSEISRQIVASSEATSDAAAQARATDQTVGALADGARRIEEVARIIGSIAGQTNLLALNATIEAARAGDAGKGFAVVAGEVKALAAQTAKATEEVSRQIADMQGATRAAIDAIQGIAGAVERASGIASAIAAAVEEQGAATQEIARAAGEAAQGTQTVSGGIERVADAASEAARAIGEVRGASGDVARQGEALRGAVEELTARLRRQAA</sequence>
<evidence type="ECO:0000256" key="3">
    <source>
        <dbReference type="PROSITE-ProRule" id="PRU00284"/>
    </source>
</evidence>
<organism evidence="8 9">
    <name type="scientific">Roseomonas nitratireducens</name>
    <dbReference type="NCBI Taxonomy" id="2820810"/>
    <lineage>
        <taxon>Bacteria</taxon>
        <taxon>Pseudomonadati</taxon>
        <taxon>Pseudomonadota</taxon>
        <taxon>Alphaproteobacteria</taxon>
        <taxon>Acetobacterales</taxon>
        <taxon>Roseomonadaceae</taxon>
        <taxon>Roseomonas</taxon>
    </lineage>
</organism>
<proteinExistence type="inferred from homology"/>
<keyword evidence="5" id="KW-0472">Membrane</keyword>
<keyword evidence="4" id="KW-0175">Coiled coil</keyword>
<feature type="domain" description="HAMP" evidence="7">
    <location>
        <begin position="212"/>
        <end position="265"/>
    </location>
</feature>
<evidence type="ECO:0000313" key="8">
    <source>
        <dbReference type="EMBL" id="MBP0464227.1"/>
    </source>
</evidence>
<dbReference type="RefSeq" id="WP_209351602.1">
    <property type="nucleotide sequence ID" value="NZ_JAGIYZ010000008.1"/>
</dbReference>
<dbReference type="InterPro" id="IPR003660">
    <property type="entry name" value="HAMP_dom"/>
</dbReference>
<dbReference type="Gene3D" id="1.10.8.500">
    <property type="entry name" value="HAMP domain in histidine kinase"/>
    <property type="match status" value="1"/>
</dbReference>